<gene>
    <name evidence="1" type="ORF">METZ01_LOCUS443615</name>
</gene>
<dbReference type="GO" id="GO:0006281">
    <property type="term" value="P:DNA repair"/>
    <property type="evidence" value="ECO:0007669"/>
    <property type="project" value="TreeGrafter"/>
</dbReference>
<proteinExistence type="predicted"/>
<accession>A0A382Z5I1</accession>
<reference evidence="1" key="1">
    <citation type="submission" date="2018-05" db="EMBL/GenBank/DDBJ databases">
        <authorList>
            <person name="Lanie J.A."/>
            <person name="Ng W.-L."/>
            <person name="Kazmierczak K.M."/>
            <person name="Andrzejewski T.M."/>
            <person name="Davidsen T.M."/>
            <person name="Wayne K.J."/>
            <person name="Tettelin H."/>
            <person name="Glass J.I."/>
            <person name="Rusch D."/>
            <person name="Podicherti R."/>
            <person name="Tsui H.-C.T."/>
            <person name="Winkler M.E."/>
        </authorList>
    </citation>
    <scope>NUCLEOTIDE SEQUENCE</scope>
</reference>
<dbReference type="GO" id="GO:0005829">
    <property type="term" value="C:cytosol"/>
    <property type="evidence" value="ECO:0007669"/>
    <property type="project" value="TreeGrafter"/>
</dbReference>
<dbReference type="InterPro" id="IPR036412">
    <property type="entry name" value="HAD-like_sf"/>
</dbReference>
<dbReference type="GO" id="GO:0008967">
    <property type="term" value="F:phosphoglycolate phosphatase activity"/>
    <property type="evidence" value="ECO:0007669"/>
    <property type="project" value="TreeGrafter"/>
</dbReference>
<protein>
    <recommendedName>
        <fullName evidence="2">HAD family hydrolase</fullName>
    </recommendedName>
</protein>
<evidence type="ECO:0000313" key="1">
    <source>
        <dbReference type="EMBL" id="SVD90761.1"/>
    </source>
</evidence>
<dbReference type="AlphaFoldDB" id="A0A382Z5I1"/>
<dbReference type="SUPFAM" id="SSF56784">
    <property type="entry name" value="HAD-like"/>
    <property type="match status" value="1"/>
</dbReference>
<feature type="non-terminal residue" evidence="1">
    <location>
        <position position="1"/>
    </location>
</feature>
<dbReference type="EMBL" id="UINC01181188">
    <property type="protein sequence ID" value="SVD90761.1"/>
    <property type="molecule type" value="Genomic_DNA"/>
</dbReference>
<dbReference type="InterPro" id="IPR023214">
    <property type="entry name" value="HAD_sf"/>
</dbReference>
<dbReference type="Gene3D" id="3.40.50.1000">
    <property type="entry name" value="HAD superfamily/HAD-like"/>
    <property type="match status" value="1"/>
</dbReference>
<dbReference type="InterPro" id="IPR050155">
    <property type="entry name" value="HAD-like_hydrolase_sf"/>
</dbReference>
<sequence length="70" mass="7846">DRLKTPPRNFVFLGDTKGDMQTAGNANMLAVGAPWGFRSRDELQRHGAKLLIEHPHELIDVFRSDAAYPV</sequence>
<dbReference type="PANTHER" id="PTHR43434:SF1">
    <property type="entry name" value="PHOSPHOGLYCOLATE PHOSPHATASE"/>
    <property type="match status" value="1"/>
</dbReference>
<organism evidence="1">
    <name type="scientific">marine metagenome</name>
    <dbReference type="NCBI Taxonomy" id="408172"/>
    <lineage>
        <taxon>unclassified sequences</taxon>
        <taxon>metagenomes</taxon>
        <taxon>ecological metagenomes</taxon>
    </lineage>
</organism>
<evidence type="ECO:0008006" key="2">
    <source>
        <dbReference type="Google" id="ProtNLM"/>
    </source>
</evidence>
<name>A0A382Z5I1_9ZZZZ</name>
<dbReference type="PANTHER" id="PTHR43434">
    <property type="entry name" value="PHOSPHOGLYCOLATE PHOSPHATASE"/>
    <property type="match status" value="1"/>
</dbReference>